<evidence type="ECO:0000313" key="1">
    <source>
        <dbReference type="EMBL" id="GAB10708.1"/>
    </source>
</evidence>
<evidence type="ECO:0008006" key="3">
    <source>
        <dbReference type="Google" id="ProtNLM"/>
    </source>
</evidence>
<dbReference type="STRING" id="1073574.GOARA_061_01480"/>
<comment type="caution">
    <text evidence="1">The sequence shown here is derived from an EMBL/GenBank/DDBJ whole genome shotgun (WGS) entry which is preliminary data.</text>
</comment>
<sequence length="309" mass="33631">MTRFPLDDYGLVRRGNALAADHCDDELSAAVRSGRLLRLTPGVYVEGSDDFDGPRGAEQLFRLRSIAVATSSTPQRYPLSHTSAAVVHGLPLLHPSLRHVHVTTGEKRGGGIRSGRHLHPAALGSGDVVEIDGVRVTSLERTAADVATMGDFSQALTVFDGALRAGGRREPIAAALATPRPGIRPARRALAVADPASESVGESWSRAQIIDAGLPAPVLQREVRGLSGRTYRCDFGWDDMLVGEFDGLMKYGRLRRPDEDAADAVIREKKREDDLRSMGFIVIRWTWTTLRSGDLIPMLTTWLSRHGVI</sequence>
<dbReference type="RefSeq" id="WP_007322783.1">
    <property type="nucleotide sequence ID" value="NZ_BAEE01000061.1"/>
</dbReference>
<evidence type="ECO:0000313" key="2">
    <source>
        <dbReference type="Proteomes" id="UP000035088"/>
    </source>
</evidence>
<organism evidence="1 2">
    <name type="scientific">Gordonia araii NBRC 100433</name>
    <dbReference type="NCBI Taxonomy" id="1073574"/>
    <lineage>
        <taxon>Bacteria</taxon>
        <taxon>Bacillati</taxon>
        <taxon>Actinomycetota</taxon>
        <taxon>Actinomycetes</taxon>
        <taxon>Mycobacteriales</taxon>
        <taxon>Gordoniaceae</taxon>
        <taxon>Gordonia</taxon>
    </lineage>
</organism>
<proteinExistence type="predicted"/>
<dbReference type="AlphaFoldDB" id="G7H4D3"/>
<protein>
    <recommendedName>
        <fullName evidence="3">DUF559 domain-containing protein</fullName>
    </recommendedName>
</protein>
<dbReference type="EMBL" id="BAEE01000061">
    <property type="protein sequence ID" value="GAB10708.1"/>
    <property type="molecule type" value="Genomic_DNA"/>
</dbReference>
<reference evidence="1 2" key="1">
    <citation type="submission" date="2011-11" db="EMBL/GenBank/DDBJ databases">
        <title>Whole genome shotgun sequence of Gordonia araii NBRC 100433.</title>
        <authorList>
            <person name="Yoshida Y."/>
            <person name="Hosoyama A."/>
            <person name="Tsuchikane K."/>
            <person name="Katsumata H."/>
            <person name="Yamazaki S."/>
            <person name="Fujita N."/>
        </authorList>
    </citation>
    <scope>NUCLEOTIDE SEQUENCE [LARGE SCALE GENOMIC DNA]</scope>
    <source>
        <strain evidence="1 2">NBRC 100433</strain>
    </source>
</reference>
<gene>
    <name evidence="1" type="ORF">GOARA_061_01480</name>
</gene>
<accession>G7H4D3</accession>
<dbReference type="Proteomes" id="UP000035088">
    <property type="component" value="Unassembled WGS sequence"/>
</dbReference>
<name>G7H4D3_9ACTN</name>
<keyword evidence="2" id="KW-1185">Reference proteome</keyword>
<dbReference type="OrthoDB" id="5517693at2"/>